<evidence type="ECO:0000259" key="10">
    <source>
        <dbReference type="PROSITE" id="PS50089"/>
    </source>
</evidence>
<evidence type="ECO:0000313" key="11">
    <source>
        <dbReference type="EMBL" id="PCH40339.1"/>
    </source>
</evidence>
<dbReference type="PROSITE" id="PS50089">
    <property type="entry name" value="ZF_RING_2"/>
    <property type="match status" value="1"/>
</dbReference>
<organism evidence="11 12">
    <name type="scientific">Wolfiporia cocos (strain MD-104)</name>
    <name type="common">Brown rot fungus</name>
    <dbReference type="NCBI Taxonomy" id="742152"/>
    <lineage>
        <taxon>Eukaryota</taxon>
        <taxon>Fungi</taxon>
        <taxon>Dikarya</taxon>
        <taxon>Basidiomycota</taxon>
        <taxon>Agaricomycotina</taxon>
        <taxon>Agaricomycetes</taxon>
        <taxon>Polyporales</taxon>
        <taxon>Phaeolaceae</taxon>
        <taxon>Wolfiporia</taxon>
    </lineage>
</organism>
<feature type="compositionally biased region" description="Polar residues" evidence="9">
    <location>
        <begin position="791"/>
        <end position="808"/>
    </location>
</feature>
<keyword evidence="3" id="KW-0479">Metal-binding</keyword>
<feature type="compositionally biased region" description="Polar residues" evidence="9">
    <location>
        <begin position="1"/>
        <end position="11"/>
    </location>
</feature>
<feature type="compositionally biased region" description="Basic residues" evidence="9">
    <location>
        <begin position="81"/>
        <end position="92"/>
    </location>
</feature>
<feature type="compositionally biased region" description="Low complexity" evidence="9">
    <location>
        <begin position="680"/>
        <end position="696"/>
    </location>
</feature>
<dbReference type="GO" id="GO:0016020">
    <property type="term" value="C:membrane"/>
    <property type="evidence" value="ECO:0007669"/>
    <property type="project" value="UniProtKB-SubCell"/>
</dbReference>
<keyword evidence="7" id="KW-0472">Membrane</keyword>
<feature type="compositionally biased region" description="Low complexity" evidence="9">
    <location>
        <begin position="224"/>
        <end position="239"/>
    </location>
</feature>
<feature type="domain" description="RING-type" evidence="10">
    <location>
        <begin position="930"/>
        <end position="972"/>
    </location>
</feature>
<sequence>MGQAASRNRAQTPAAPVDSTPSEAGTSTAASSLRTASRATKRSRTSSLRQSVLGLLPHSRSSSSLNSSPSSHDGAQDAQPPKKRWRSSKRWSKAPAMSSDESTAVESTLTPAVEEEVPVVVTSPYTPPPEEPPHAETDLASEPEQRSVTDRTPPTEHSILAADEHSPRWNGSTLRDEHESYEDNGEPAQPTPASEQAPRPYPQPGTLVVVQGVVNTTDSQANGTSAPQQRPSRSSTPRPVSGVHSQRSSSAPREREGERLGTRNRLSSFISRSRPSSEVMSGSNRNSAISSDSSPGFNPDPTPAEDATSSSEQHDNVAGEADGRPRPLSPASIDVLGTLLSVAAAATAASLFSPGIAFPGHGNGTATATPGSNRPMSPTPTAGLGTLAGLAGLGMDPLGVNPGQAPSVAQVQRDGRDRIRNVWENMRDRLGLHSRNSVLGGLNSTQSDGASDRMRPGDMMLAEMARALNIGLGLPNDNSVPTGTSSDRTGPSGEAGSGGNTSSQTVTADSADRPAPAEDSFERFLLNLRNDLRIALSEDGAAERPQRDSVHSSHSSSSTTPAQQGLAPVAGPSSMRSGTPVNQSEYPEPESEDPDEDNPPPLEDGSDSEDEYDADDDEDMDDEHDEHDEHDHGTDTPRSPRSPTPIPGSFFDHRYVPDGGRRAPGVNLWRLYRFQPIPASQTQGHAATTSATASHRASVDATSPASPEAAGSATSDSHPPSSTTTTPLDTPAEGAEPSEPQAPSPAATDPNANVVVPVIVVGLQSVDMGRTHNHAHGAADHTQPSDDVRSTESSLGSAENWRNQSSTAPMDIPSRGRPWRSRAADALRPLLPGRRSGSHNRQSTDANGARTFLIYVIGGYYPPNHHMVTGSDSLDSYEALWELAELLGQVKPPVATREDIDNSGLQIIKAHELRRCEEEGRVSSNCVERCLICLDDYEPEDDLRLMTCRHAFHKECVDKWLQVGRNNCPACRSKGVSTASDSNPL</sequence>
<feature type="compositionally biased region" description="Acidic residues" evidence="9">
    <location>
        <begin position="587"/>
        <end position="626"/>
    </location>
</feature>
<feature type="region of interest" description="Disordered" evidence="9">
    <location>
        <begin position="771"/>
        <end position="818"/>
    </location>
</feature>
<feature type="compositionally biased region" description="Low complexity" evidence="9">
    <location>
        <begin position="265"/>
        <end position="294"/>
    </location>
</feature>
<protein>
    <recommendedName>
        <fullName evidence="10">RING-type domain-containing protein</fullName>
    </recommendedName>
</protein>
<keyword evidence="6" id="KW-1133">Transmembrane helix</keyword>
<dbReference type="AlphaFoldDB" id="A0A2H3JNF6"/>
<evidence type="ECO:0000256" key="4">
    <source>
        <dbReference type="ARBA" id="ARBA00022771"/>
    </source>
</evidence>
<feature type="compositionally biased region" description="Polar residues" evidence="9">
    <location>
        <begin position="436"/>
        <end position="449"/>
    </location>
</feature>
<evidence type="ECO:0000256" key="2">
    <source>
        <dbReference type="ARBA" id="ARBA00022692"/>
    </source>
</evidence>
<proteinExistence type="predicted"/>
<evidence type="ECO:0000256" key="5">
    <source>
        <dbReference type="ARBA" id="ARBA00022833"/>
    </source>
</evidence>
<reference evidence="11 12" key="1">
    <citation type="journal article" date="2012" name="Science">
        <title>The Paleozoic origin of enzymatic lignin decomposition reconstructed from 31 fungal genomes.</title>
        <authorList>
            <person name="Floudas D."/>
            <person name="Binder M."/>
            <person name="Riley R."/>
            <person name="Barry K."/>
            <person name="Blanchette R.A."/>
            <person name="Henrissat B."/>
            <person name="Martinez A.T."/>
            <person name="Otillar R."/>
            <person name="Spatafora J.W."/>
            <person name="Yadav J.S."/>
            <person name="Aerts A."/>
            <person name="Benoit I."/>
            <person name="Boyd A."/>
            <person name="Carlson A."/>
            <person name="Copeland A."/>
            <person name="Coutinho P.M."/>
            <person name="de Vries R.P."/>
            <person name="Ferreira P."/>
            <person name="Findley K."/>
            <person name="Foster B."/>
            <person name="Gaskell J."/>
            <person name="Glotzer D."/>
            <person name="Gorecki P."/>
            <person name="Heitman J."/>
            <person name="Hesse C."/>
            <person name="Hori C."/>
            <person name="Igarashi K."/>
            <person name="Jurgens J.A."/>
            <person name="Kallen N."/>
            <person name="Kersten P."/>
            <person name="Kohler A."/>
            <person name="Kuees U."/>
            <person name="Kumar T.K.A."/>
            <person name="Kuo A."/>
            <person name="LaButti K."/>
            <person name="Larrondo L.F."/>
            <person name="Lindquist E."/>
            <person name="Ling A."/>
            <person name="Lombard V."/>
            <person name="Lucas S."/>
            <person name="Lundell T."/>
            <person name="Martin R."/>
            <person name="McLaughlin D.J."/>
            <person name="Morgenstern I."/>
            <person name="Morin E."/>
            <person name="Murat C."/>
            <person name="Nagy L.G."/>
            <person name="Nolan M."/>
            <person name="Ohm R.A."/>
            <person name="Patyshakuliyeva A."/>
            <person name="Rokas A."/>
            <person name="Ruiz-Duenas F.J."/>
            <person name="Sabat G."/>
            <person name="Salamov A."/>
            <person name="Samejima M."/>
            <person name="Schmutz J."/>
            <person name="Slot J.C."/>
            <person name="St John F."/>
            <person name="Stenlid J."/>
            <person name="Sun H."/>
            <person name="Sun S."/>
            <person name="Syed K."/>
            <person name="Tsang A."/>
            <person name="Wiebenga A."/>
            <person name="Young D."/>
            <person name="Pisabarro A."/>
            <person name="Eastwood D.C."/>
            <person name="Martin F."/>
            <person name="Cullen D."/>
            <person name="Grigoriev I.V."/>
            <person name="Hibbett D.S."/>
        </authorList>
    </citation>
    <scope>NUCLEOTIDE SEQUENCE [LARGE SCALE GENOMIC DNA]</scope>
    <source>
        <strain evidence="11 12">MD-104</strain>
    </source>
</reference>
<feature type="region of interest" description="Disordered" evidence="9">
    <location>
        <begin position="436"/>
        <end position="455"/>
    </location>
</feature>
<feature type="region of interest" description="Disordered" evidence="9">
    <location>
        <begin position="539"/>
        <end position="661"/>
    </location>
</feature>
<evidence type="ECO:0000313" key="12">
    <source>
        <dbReference type="Proteomes" id="UP000218811"/>
    </source>
</evidence>
<dbReference type="Pfam" id="PF13639">
    <property type="entry name" value="zf-RING_2"/>
    <property type="match status" value="1"/>
</dbReference>
<feature type="compositionally biased region" description="Polar residues" evidence="9">
    <location>
        <begin position="99"/>
        <end position="109"/>
    </location>
</feature>
<dbReference type="SMART" id="SM00184">
    <property type="entry name" value="RING"/>
    <property type="match status" value="1"/>
</dbReference>
<feature type="compositionally biased region" description="Basic and acidic residues" evidence="9">
    <location>
        <begin position="312"/>
        <end position="325"/>
    </location>
</feature>
<dbReference type="OrthoDB" id="8062037at2759"/>
<dbReference type="FunFam" id="3.30.40.10:FF:000728">
    <property type="entry name" value="Unplaced genomic scaffold supercont1.4, whole genome shotgun sequence"/>
    <property type="match status" value="1"/>
</dbReference>
<feature type="compositionally biased region" description="Basic and acidic residues" evidence="9">
    <location>
        <begin position="777"/>
        <end position="790"/>
    </location>
</feature>
<feature type="compositionally biased region" description="Polar residues" evidence="9">
    <location>
        <begin position="476"/>
        <end position="489"/>
    </location>
</feature>
<feature type="compositionally biased region" description="Low complexity" evidence="9">
    <location>
        <begin position="59"/>
        <end position="71"/>
    </location>
</feature>
<keyword evidence="5" id="KW-0862">Zinc</keyword>
<dbReference type="STRING" id="742152.A0A2H3JNF6"/>
<feature type="compositionally biased region" description="Polar residues" evidence="9">
    <location>
        <begin position="213"/>
        <end position="223"/>
    </location>
</feature>
<feature type="region of interest" description="Disordered" evidence="9">
    <location>
        <begin position="680"/>
        <end position="751"/>
    </location>
</feature>
<dbReference type="Gene3D" id="3.30.40.10">
    <property type="entry name" value="Zinc/RING finger domain, C3HC4 (zinc finger)"/>
    <property type="match status" value="1"/>
</dbReference>
<dbReference type="Proteomes" id="UP000218811">
    <property type="component" value="Unassembled WGS sequence"/>
</dbReference>
<feature type="compositionally biased region" description="Polar residues" evidence="9">
    <location>
        <begin position="574"/>
        <end position="584"/>
    </location>
</feature>
<feature type="compositionally biased region" description="Basic and acidic residues" evidence="9">
    <location>
        <begin position="131"/>
        <end position="149"/>
    </location>
</feature>
<dbReference type="PANTHER" id="PTHR47168">
    <property type="entry name" value="RING ZINC FINGER DOMAIN SUPERFAMILY PROTEIN-RELATED"/>
    <property type="match status" value="1"/>
</dbReference>
<feature type="compositionally biased region" description="Basic and acidic residues" evidence="9">
    <location>
        <begin position="252"/>
        <end position="261"/>
    </location>
</feature>
<evidence type="ECO:0000256" key="6">
    <source>
        <dbReference type="ARBA" id="ARBA00022989"/>
    </source>
</evidence>
<keyword evidence="4 8" id="KW-0863">Zinc-finger</keyword>
<feature type="compositionally biased region" description="Basic and acidic residues" evidence="9">
    <location>
        <begin position="651"/>
        <end position="661"/>
    </location>
</feature>
<evidence type="ECO:0000256" key="1">
    <source>
        <dbReference type="ARBA" id="ARBA00004167"/>
    </source>
</evidence>
<keyword evidence="12" id="KW-1185">Reference proteome</keyword>
<dbReference type="InterPro" id="IPR013083">
    <property type="entry name" value="Znf_RING/FYVE/PHD"/>
</dbReference>
<feature type="region of interest" description="Disordered" evidence="9">
    <location>
        <begin position="472"/>
        <end position="517"/>
    </location>
</feature>
<dbReference type="OMA" id="VEMGQVH"/>
<evidence type="ECO:0000256" key="7">
    <source>
        <dbReference type="ARBA" id="ARBA00023136"/>
    </source>
</evidence>
<feature type="compositionally biased region" description="Basic and acidic residues" evidence="9">
    <location>
        <begin position="541"/>
        <end position="551"/>
    </location>
</feature>
<keyword evidence="2" id="KW-0812">Transmembrane</keyword>
<dbReference type="InterPro" id="IPR001841">
    <property type="entry name" value="Znf_RING"/>
</dbReference>
<dbReference type="InterPro" id="IPR051653">
    <property type="entry name" value="E3_ligase_sorting_rcpt"/>
</dbReference>
<name>A0A2H3JNF6_WOLCO</name>
<feature type="compositionally biased region" description="Low complexity" evidence="9">
    <location>
        <begin position="714"/>
        <end position="747"/>
    </location>
</feature>
<feature type="region of interest" description="Disordered" evidence="9">
    <location>
        <begin position="363"/>
        <end position="387"/>
    </location>
</feature>
<dbReference type="CDD" id="cd16461">
    <property type="entry name" value="RING-H2_EL5-like"/>
    <property type="match status" value="1"/>
</dbReference>
<feature type="compositionally biased region" description="Polar residues" evidence="9">
    <location>
        <begin position="364"/>
        <end position="376"/>
    </location>
</feature>
<evidence type="ECO:0000256" key="3">
    <source>
        <dbReference type="ARBA" id="ARBA00022723"/>
    </source>
</evidence>
<feature type="region of interest" description="Disordered" evidence="9">
    <location>
        <begin position="1"/>
        <end position="329"/>
    </location>
</feature>
<accession>A0A2H3JNF6</accession>
<dbReference type="SUPFAM" id="SSF57850">
    <property type="entry name" value="RING/U-box"/>
    <property type="match status" value="1"/>
</dbReference>
<comment type="subcellular location">
    <subcellularLocation>
        <location evidence="1">Membrane</location>
        <topology evidence="1">Single-pass membrane protein</topology>
    </subcellularLocation>
</comment>
<dbReference type="PANTHER" id="PTHR47168:SF1">
    <property type="entry name" value="OS02G0798600 PROTEIN"/>
    <property type="match status" value="1"/>
</dbReference>
<feature type="compositionally biased region" description="Low complexity" evidence="9">
    <location>
        <begin position="24"/>
        <end position="38"/>
    </location>
</feature>
<evidence type="ECO:0000256" key="8">
    <source>
        <dbReference type="PROSITE-ProRule" id="PRU00175"/>
    </source>
</evidence>
<dbReference type="GO" id="GO:0008270">
    <property type="term" value="F:zinc ion binding"/>
    <property type="evidence" value="ECO:0007669"/>
    <property type="project" value="UniProtKB-KW"/>
</dbReference>
<gene>
    <name evidence="11" type="ORF">WOLCODRAFT_136797</name>
</gene>
<evidence type="ECO:0000256" key="9">
    <source>
        <dbReference type="SAM" id="MobiDB-lite"/>
    </source>
</evidence>
<dbReference type="EMBL" id="KB468053">
    <property type="protein sequence ID" value="PCH40339.1"/>
    <property type="molecule type" value="Genomic_DNA"/>
</dbReference>